<keyword evidence="3" id="KW-1185">Reference proteome</keyword>
<dbReference type="EMBL" id="CAKOAT010175822">
    <property type="protein sequence ID" value="CAH8352640.1"/>
    <property type="molecule type" value="Genomic_DNA"/>
</dbReference>
<gene>
    <name evidence="2" type="ORF">ERUC_LOCUS18706</name>
</gene>
<name>A0ABC8K2J6_ERUVS</name>
<comment type="caution">
    <text evidence="2">The sequence shown here is derived from an EMBL/GenBank/DDBJ whole genome shotgun (WGS) entry which is preliminary data.</text>
</comment>
<evidence type="ECO:0000313" key="2">
    <source>
        <dbReference type="EMBL" id="CAH8352640.1"/>
    </source>
</evidence>
<evidence type="ECO:0000313" key="3">
    <source>
        <dbReference type="Proteomes" id="UP001642260"/>
    </source>
</evidence>
<dbReference type="PANTHER" id="PTHR33784">
    <property type="entry name" value="OS05G0482100 PROTEIN"/>
    <property type="match status" value="1"/>
</dbReference>
<organism evidence="2 3">
    <name type="scientific">Eruca vesicaria subsp. sativa</name>
    <name type="common">Garden rocket</name>
    <name type="synonym">Eruca sativa</name>
    <dbReference type="NCBI Taxonomy" id="29727"/>
    <lineage>
        <taxon>Eukaryota</taxon>
        <taxon>Viridiplantae</taxon>
        <taxon>Streptophyta</taxon>
        <taxon>Embryophyta</taxon>
        <taxon>Tracheophyta</taxon>
        <taxon>Spermatophyta</taxon>
        <taxon>Magnoliopsida</taxon>
        <taxon>eudicotyledons</taxon>
        <taxon>Gunneridae</taxon>
        <taxon>Pentapetalae</taxon>
        <taxon>rosids</taxon>
        <taxon>malvids</taxon>
        <taxon>Brassicales</taxon>
        <taxon>Brassicaceae</taxon>
        <taxon>Brassiceae</taxon>
        <taxon>Eruca</taxon>
    </lineage>
</organism>
<proteinExistence type="predicted"/>
<reference evidence="2 3" key="1">
    <citation type="submission" date="2022-03" db="EMBL/GenBank/DDBJ databases">
        <authorList>
            <person name="Macdonald S."/>
            <person name="Ahmed S."/>
            <person name="Newling K."/>
        </authorList>
    </citation>
    <scope>NUCLEOTIDE SEQUENCE [LARGE SCALE GENOMIC DNA]</scope>
</reference>
<dbReference type="InterPro" id="IPR057136">
    <property type="entry name" value="At2g35280_TPR_dom"/>
</dbReference>
<evidence type="ECO:0000259" key="1">
    <source>
        <dbReference type="Pfam" id="PF23310"/>
    </source>
</evidence>
<feature type="domain" description="At2g35280-like TPR" evidence="1">
    <location>
        <begin position="45"/>
        <end position="109"/>
    </location>
</feature>
<accession>A0ABC8K2J6</accession>
<protein>
    <recommendedName>
        <fullName evidence="1">At2g35280-like TPR domain-containing protein</fullName>
    </recommendedName>
</protein>
<dbReference type="PANTHER" id="PTHR33784:SF37">
    <property type="entry name" value="F-BOX DOMAIN-CONTAINING PROTEIN"/>
    <property type="match status" value="1"/>
</dbReference>
<dbReference type="AlphaFoldDB" id="A0ABC8K2J6"/>
<dbReference type="InterPro" id="IPR040338">
    <property type="entry name" value="At1g67623-like"/>
</dbReference>
<dbReference type="Proteomes" id="UP001642260">
    <property type="component" value="Unassembled WGS sequence"/>
</dbReference>
<dbReference type="Pfam" id="PF23310">
    <property type="entry name" value="TPR_27"/>
    <property type="match status" value="1"/>
</dbReference>
<sequence length="119" mass="13904">MIHKILSMAAANHLRDFGSARVPLLAFNQIGREEYFYKFAELIHFNDWIDEVNAVRTYMLKCYQAGNPQAIYMRGMYEYFVLHLLDQGREKIHLAGERGILLAKYVDDMPNLAFSVDNR</sequence>